<dbReference type="AlphaFoldDB" id="A0A2S0WRN4"/>
<keyword evidence="4" id="KW-0378">Hydrolase</keyword>
<dbReference type="SUPFAM" id="SSF55031">
    <property type="entry name" value="Bacterial exopeptidase dimerisation domain"/>
    <property type="match status" value="1"/>
</dbReference>
<dbReference type="GO" id="GO:0016787">
    <property type="term" value="F:hydrolase activity"/>
    <property type="evidence" value="ECO:0007669"/>
    <property type="project" value="UniProtKB-KW"/>
</dbReference>
<dbReference type="GO" id="GO:0046872">
    <property type="term" value="F:metal ion binding"/>
    <property type="evidence" value="ECO:0007669"/>
    <property type="project" value="UniProtKB-KW"/>
</dbReference>
<keyword evidence="3" id="KW-0479">Metal-binding</keyword>
<evidence type="ECO:0000256" key="2">
    <source>
        <dbReference type="ARBA" id="ARBA00006247"/>
    </source>
</evidence>
<dbReference type="KEGG" id="aez:C3E78_00950"/>
<accession>A0A5F2ERK2</accession>
<dbReference type="EMBL" id="CP026952">
    <property type="protein sequence ID" value="AWB93977.1"/>
    <property type="molecule type" value="Genomic_DNA"/>
</dbReference>
<proteinExistence type="inferred from homology"/>
<name>A0A2S0WRN4_9ACTN</name>
<evidence type="ECO:0000256" key="3">
    <source>
        <dbReference type="ARBA" id="ARBA00022723"/>
    </source>
</evidence>
<evidence type="ECO:0000313" key="7">
    <source>
        <dbReference type="Proteomes" id="UP000244384"/>
    </source>
</evidence>
<keyword evidence="7" id="KW-1185">Reference proteome</keyword>
<dbReference type="InterPro" id="IPR036264">
    <property type="entry name" value="Bact_exopeptidase_dim_dom"/>
</dbReference>
<evidence type="ECO:0000256" key="5">
    <source>
        <dbReference type="ARBA" id="ARBA00022833"/>
    </source>
</evidence>
<reference evidence="7" key="1">
    <citation type="submission" date="2018-01" db="EMBL/GenBank/DDBJ databases">
        <authorList>
            <person name="Li J."/>
        </authorList>
    </citation>
    <scope>NUCLEOTIDE SEQUENCE [LARGE SCALE GENOMIC DNA]</scope>
    <source>
        <strain evidence="7">592</strain>
    </source>
</reference>
<dbReference type="PROSITE" id="PS00758">
    <property type="entry name" value="ARGE_DAPE_CPG2_1"/>
    <property type="match status" value="1"/>
</dbReference>
<sequence>MERPDVVAVLQTLLRFDTTNRGPGDAEGERSAALWIRDRLVEAGYAPVVLAREDAPARTNVVVRVEGTEPGLERVLVHAHLDVVPAEPDQWSFDPFGGEVLDGYVTGRGAMDMKDMCAMTLAVLLDWAATGQRPRRDVVVAFVADEETDGAYGAQWLVDHHPGLFAGVAVGIGESGGVVEEHPGVGGEPVRLARIAAGERGTLHLRLTATGTSGHGSRPSEGGAVQALVDALHRIGHHRWPLHVSAVVRAELEQTATALGVPYDLSTDDGVLRTIEALGDAAGAAVFTVRASTTPTVVRAGYKVNVIPGVAEAEVDVRCPVGFEDELLATLPGLIGDAVTFEHIVREPSVEAPVDGAWFDAMAAAIRREDPLAVVVPGCLGGGTDAKAFSGLGISCYGFAPAGLDPDGRRRSGMHGIDERVPVASLEGGRRILADFLTTV</sequence>
<protein>
    <submittedName>
        <fullName evidence="6">Uncharacterized protein</fullName>
    </submittedName>
</protein>
<evidence type="ECO:0000313" key="6">
    <source>
        <dbReference type="EMBL" id="AWB93977.1"/>
    </source>
</evidence>
<organism evidence="6 7">
    <name type="scientific">Aeromicrobium chenweiae</name>
    <dbReference type="NCBI Taxonomy" id="2079793"/>
    <lineage>
        <taxon>Bacteria</taxon>
        <taxon>Bacillati</taxon>
        <taxon>Actinomycetota</taxon>
        <taxon>Actinomycetes</taxon>
        <taxon>Propionibacteriales</taxon>
        <taxon>Nocardioidaceae</taxon>
        <taxon>Aeromicrobium</taxon>
    </lineage>
</organism>
<dbReference type="InterPro" id="IPR001261">
    <property type="entry name" value="ArgE/DapE_CS"/>
</dbReference>
<dbReference type="InterPro" id="IPR050072">
    <property type="entry name" value="Peptidase_M20A"/>
</dbReference>
<keyword evidence="5" id="KW-0862">Zinc</keyword>
<dbReference type="Proteomes" id="UP000244384">
    <property type="component" value="Chromosome"/>
</dbReference>
<evidence type="ECO:0000256" key="4">
    <source>
        <dbReference type="ARBA" id="ARBA00022801"/>
    </source>
</evidence>
<accession>A0A2S0WRN4</accession>
<dbReference type="Gene3D" id="1.10.150.900">
    <property type="match status" value="1"/>
</dbReference>
<dbReference type="SUPFAM" id="SSF53187">
    <property type="entry name" value="Zn-dependent exopeptidases"/>
    <property type="match status" value="1"/>
</dbReference>
<dbReference type="InterPro" id="IPR002933">
    <property type="entry name" value="Peptidase_M20"/>
</dbReference>
<dbReference type="InterPro" id="IPR011650">
    <property type="entry name" value="Peptidase_M20_dimer"/>
</dbReference>
<dbReference type="PANTHER" id="PTHR43808">
    <property type="entry name" value="ACETYLORNITHINE DEACETYLASE"/>
    <property type="match status" value="1"/>
</dbReference>
<evidence type="ECO:0000256" key="1">
    <source>
        <dbReference type="ARBA" id="ARBA00001947"/>
    </source>
</evidence>
<comment type="cofactor">
    <cofactor evidence="1">
        <name>Zn(2+)</name>
        <dbReference type="ChEBI" id="CHEBI:29105"/>
    </cofactor>
</comment>
<gene>
    <name evidence="6" type="ORF">C3E78_00950</name>
</gene>
<dbReference type="Pfam" id="PF01546">
    <property type="entry name" value="Peptidase_M20"/>
    <property type="match status" value="1"/>
</dbReference>
<dbReference type="Pfam" id="PF07687">
    <property type="entry name" value="M20_dimer"/>
    <property type="match status" value="1"/>
</dbReference>
<dbReference type="OrthoDB" id="7055905at2"/>
<comment type="similarity">
    <text evidence="2">Belongs to the peptidase M20A family.</text>
</comment>
<dbReference type="NCBIfam" id="NF005913">
    <property type="entry name" value="PRK07906.1"/>
    <property type="match status" value="1"/>
</dbReference>
<dbReference type="Gene3D" id="3.40.630.10">
    <property type="entry name" value="Zn peptidases"/>
    <property type="match status" value="1"/>
</dbReference>
<dbReference type="Gene3D" id="3.30.70.360">
    <property type="match status" value="1"/>
</dbReference>
<dbReference type="PANTHER" id="PTHR43808:SF8">
    <property type="entry name" value="PEPTIDASE M20 DIMERISATION DOMAIN-CONTAINING PROTEIN"/>
    <property type="match status" value="1"/>
</dbReference>